<dbReference type="GO" id="GO:0009026">
    <property type="term" value="F:tagaturonate reductase activity"/>
    <property type="evidence" value="ECO:0007669"/>
    <property type="project" value="UniProtKB-EC"/>
</dbReference>
<dbReference type="InterPro" id="IPR013131">
    <property type="entry name" value="Mannitol_DH_N"/>
</dbReference>
<feature type="domain" description="Mannitol dehydrogenase C-terminal" evidence="4">
    <location>
        <begin position="276"/>
        <end position="454"/>
    </location>
</feature>
<proteinExistence type="predicted"/>
<dbReference type="OrthoDB" id="9768714at2"/>
<dbReference type="AlphaFoldDB" id="A0A5P2G3V2"/>
<dbReference type="GO" id="GO:0005829">
    <property type="term" value="C:cytosol"/>
    <property type="evidence" value="ECO:0007669"/>
    <property type="project" value="TreeGrafter"/>
</dbReference>
<evidence type="ECO:0000256" key="2">
    <source>
        <dbReference type="ARBA" id="ARBA00023027"/>
    </source>
</evidence>
<organism evidence="5 6">
    <name type="scientific">Rhizosphaericola mali</name>
    <dbReference type="NCBI Taxonomy" id="2545455"/>
    <lineage>
        <taxon>Bacteria</taxon>
        <taxon>Pseudomonadati</taxon>
        <taxon>Bacteroidota</taxon>
        <taxon>Chitinophagia</taxon>
        <taxon>Chitinophagales</taxon>
        <taxon>Chitinophagaceae</taxon>
        <taxon>Rhizosphaericola</taxon>
    </lineage>
</organism>
<keyword evidence="6" id="KW-1185">Reference proteome</keyword>
<dbReference type="Gene3D" id="3.40.50.720">
    <property type="entry name" value="NAD(P)-binding Rossmann-like Domain"/>
    <property type="match status" value="1"/>
</dbReference>
<dbReference type="SUPFAM" id="SSF48179">
    <property type="entry name" value="6-phosphogluconate dehydrogenase C-terminal domain-like"/>
    <property type="match status" value="1"/>
</dbReference>
<dbReference type="Pfam" id="PF08125">
    <property type="entry name" value="Mannitol_dh_C"/>
    <property type="match status" value="1"/>
</dbReference>
<name>A0A5P2G3V2_9BACT</name>
<sequence length="483" mass="54571">MQLNIENIDSLKNAHVILPTKESFQYPEKVLQFGTGVLLRGLPDYYINKANQSGFFKGRIVVVKSTNSGGADAFSEQDSLYSVCVRGTVDGTLVEEDIINNSISRVINANTEWNKILETASNKDLRIIISNTTEVGIVDSDDKIMDAPPASFPGKILAILYKRFEVSPENGFVILPTELISNNGETLKKIVVNLAKKNNLGSEFVDWIITRNHFCNTLVDRIVPGAYNNENLSYDDKLMIMAEPFGLWAIESKEEEVKQILEFATIDKGIVITPSIEKFKEIKLRLLNGSHTLTCALSILSGFETVKQSMQNETFYQLVKTLLLEEIGPAIQSDTISENDITNFSNSILDRFSNPFLEHKWLSIATNYTEKFKLRCIPILDKWYNKYQSIPQFFSLGLAAYLQLLSSDIDISDKSQNTIRELWKSSSNPINAILKETSFWGQDLTIYDGLEEKLAFYLDKNLQKNAIQYMSAILKNTNISDEK</sequence>
<dbReference type="KEGG" id="arac:E0W69_009135"/>
<dbReference type="InterPro" id="IPR013118">
    <property type="entry name" value="Mannitol_DH_C"/>
</dbReference>
<keyword evidence="2" id="KW-0520">NAD</keyword>
<reference evidence="5 6" key="1">
    <citation type="submission" date="2019-09" db="EMBL/GenBank/DDBJ databases">
        <title>Complete genome sequence of Arachidicoccus sp. B3-10 isolated from apple orchard soil.</title>
        <authorList>
            <person name="Kim H.S."/>
            <person name="Han K.-I."/>
            <person name="Suh M.K."/>
            <person name="Lee K.C."/>
            <person name="Eom M.K."/>
            <person name="Kim J.-S."/>
            <person name="Kang S.W."/>
            <person name="Sin Y."/>
            <person name="Lee J.-S."/>
        </authorList>
    </citation>
    <scope>NUCLEOTIDE SEQUENCE [LARGE SCALE GENOMIC DNA]</scope>
    <source>
        <strain evidence="5 6">B3-10</strain>
    </source>
</reference>
<dbReference type="GO" id="GO:0008926">
    <property type="term" value="F:mannitol-1-phosphate 5-dehydrogenase activity"/>
    <property type="evidence" value="ECO:0007669"/>
    <property type="project" value="TreeGrafter"/>
</dbReference>
<dbReference type="RefSeq" id="WP_131329757.1">
    <property type="nucleotide sequence ID" value="NZ_CP044016.1"/>
</dbReference>
<dbReference type="GO" id="GO:0019592">
    <property type="term" value="P:mannitol catabolic process"/>
    <property type="evidence" value="ECO:0007669"/>
    <property type="project" value="TreeGrafter"/>
</dbReference>
<evidence type="ECO:0000259" key="3">
    <source>
        <dbReference type="Pfam" id="PF01232"/>
    </source>
</evidence>
<evidence type="ECO:0000256" key="1">
    <source>
        <dbReference type="ARBA" id="ARBA00023002"/>
    </source>
</evidence>
<dbReference type="Gene3D" id="1.10.1040.10">
    <property type="entry name" value="N-(1-d-carboxylethyl)-l-norvaline Dehydrogenase, domain 2"/>
    <property type="match status" value="1"/>
</dbReference>
<dbReference type="Proteomes" id="UP000292424">
    <property type="component" value="Chromosome"/>
</dbReference>
<dbReference type="InterPro" id="IPR013328">
    <property type="entry name" value="6PGD_dom2"/>
</dbReference>
<evidence type="ECO:0000313" key="5">
    <source>
        <dbReference type="EMBL" id="QES88809.1"/>
    </source>
</evidence>
<accession>A0A5P2G3V2</accession>
<evidence type="ECO:0000313" key="6">
    <source>
        <dbReference type="Proteomes" id="UP000292424"/>
    </source>
</evidence>
<dbReference type="EMBL" id="CP044016">
    <property type="protein sequence ID" value="QES88809.1"/>
    <property type="molecule type" value="Genomic_DNA"/>
</dbReference>
<dbReference type="InterPro" id="IPR008927">
    <property type="entry name" value="6-PGluconate_DH-like_C_sf"/>
</dbReference>
<dbReference type="SUPFAM" id="SSF51735">
    <property type="entry name" value="NAD(P)-binding Rossmann-fold domains"/>
    <property type="match status" value="1"/>
</dbReference>
<dbReference type="InterPro" id="IPR036291">
    <property type="entry name" value="NAD(P)-bd_dom_sf"/>
</dbReference>
<feature type="domain" description="Mannitol dehydrogenase N-terminal" evidence="3">
    <location>
        <begin position="29"/>
        <end position="254"/>
    </location>
</feature>
<dbReference type="Pfam" id="PF01232">
    <property type="entry name" value="Mannitol_dh"/>
    <property type="match status" value="1"/>
</dbReference>
<dbReference type="PANTHER" id="PTHR30524:SF0">
    <property type="entry name" value="ALTRONATE OXIDOREDUCTASE-RELATED"/>
    <property type="match status" value="1"/>
</dbReference>
<evidence type="ECO:0000259" key="4">
    <source>
        <dbReference type="Pfam" id="PF08125"/>
    </source>
</evidence>
<dbReference type="NCBIfam" id="NF002969">
    <property type="entry name" value="PRK03643.1"/>
    <property type="match status" value="1"/>
</dbReference>
<dbReference type="PANTHER" id="PTHR30524">
    <property type="entry name" value="MANNITOL-1-PHOSPHATE 5-DEHYDROGENASE"/>
    <property type="match status" value="1"/>
</dbReference>
<gene>
    <name evidence="5" type="ORF">E0W69_009135</name>
</gene>
<dbReference type="EC" id="1.1.1.58" evidence="5"/>
<protein>
    <submittedName>
        <fullName evidence="5">Tagaturonate reductase</fullName>
        <ecNumber evidence="5">1.1.1.58</ecNumber>
    </submittedName>
</protein>
<keyword evidence="1 5" id="KW-0560">Oxidoreductase</keyword>